<accession>A0ABR4A5C5</accession>
<reference evidence="1 2" key="1">
    <citation type="submission" date="2024-09" db="EMBL/GenBank/DDBJ databases">
        <title>Rethinking Asexuality: The Enigmatic Case of Functional Sexual Genes in Lepraria (Stereocaulaceae).</title>
        <authorList>
            <person name="Doellman M."/>
            <person name="Sun Y."/>
            <person name="Barcenas-Pena A."/>
            <person name="Lumbsch H.T."/>
            <person name="Grewe F."/>
        </authorList>
    </citation>
    <scope>NUCLEOTIDE SEQUENCE [LARGE SCALE GENOMIC DNA]</scope>
    <source>
        <strain evidence="1 2">Mercado 3170</strain>
    </source>
</reference>
<gene>
    <name evidence="1" type="ORF">N7G274_007461</name>
</gene>
<keyword evidence="2" id="KW-1185">Reference proteome</keyword>
<protein>
    <submittedName>
        <fullName evidence="1">Uncharacterized protein</fullName>
    </submittedName>
</protein>
<evidence type="ECO:0000313" key="2">
    <source>
        <dbReference type="Proteomes" id="UP001590950"/>
    </source>
</evidence>
<dbReference type="Proteomes" id="UP001590950">
    <property type="component" value="Unassembled WGS sequence"/>
</dbReference>
<sequence length="135" mass="15353">MPSDRAPDDDDDDDDTFQGIIGFARIIWNQQGEIRVTAVGGALQVTDDEQNIAIHNFATDKVGMIQWETFHQLDSICKRYCSFVRGLCRGETVEVFGFEHPVLGHRQIQEAFKESVEKRNGVCLYRTMYPLAVGR</sequence>
<proteinExistence type="predicted"/>
<dbReference type="EMBL" id="JBEFKJ010000024">
    <property type="protein sequence ID" value="KAL2039602.1"/>
    <property type="molecule type" value="Genomic_DNA"/>
</dbReference>
<comment type="caution">
    <text evidence="1">The sequence shown here is derived from an EMBL/GenBank/DDBJ whole genome shotgun (WGS) entry which is preliminary data.</text>
</comment>
<organism evidence="1 2">
    <name type="scientific">Stereocaulon virgatum</name>
    <dbReference type="NCBI Taxonomy" id="373712"/>
    <lineage>
        <taxon>Eukaryota</taxon>
        <taxon>Fungi</taxon>
        <taxon>Dikarya</taxon>
        <taxon>Ascomycota</taxon>
        <taxon>Pezizomycotina</taxon>
        <taxon>Lecanoromycetes</taxon>
        <taxon>OSLEUM clade</taxon>
        <taxon>Lecanoromycetidae</taxon>
        <taxon>Lecanorales</taxon>
        <taxon>Lecanorineae</taxon>
        <taxon>Stereocaulaceae</taxon>
        <taxon>Stereocaulon</taxon>
    </lineage>
</organism>
<name>A0ABR4A5C5_9LECA</name>
<evidence type="ECO:0000313" key="1">
    <source>
        <dbReference type="EMBL" id="KAL2039602.1"/>
    </source>
</evidence>